<reference evidence="6 7" key="1">
    <citation type="journal article" date="2013" name="Genome Biol.">
        <title>The genome sequence of the most widely cultivated cacao type and its use to identify candidate genes regulating pod color.</title>
        <authorList>
            <person name="Motamayor J.C."/>
            <person name="Mockaitis K."/>
            <person name="Schmutz J."/>
            <person name="Haiminen N."/>
            <person name="Iii D.L."/>
            <person name="Cornejo O."/>
            <person name="Findley S.D."/>
            <person name="Zheng P."/>
            <person name="Utro F."/>
            <person name="Royaert S."/>
            <person name="Saski C."/>
            <person name="Jenkins J."/>
            <person name="Podicheti R."/>
            <person name="Zhao M."/>
            <person name="Scheffler B.E."/>
            <person name="Stack J.C."/>
            <person name="Feltus F.A."/>
            <person name="Mustiga G.M."/>
            <person name="Amores F."/>
            <person name="Phillips W."/>
            <person name="Marelli J.P."/>
            <person name="May G.D."/>
            <person name="Shapiro H."/>
            <person name="Ma J."/>
            <person name="Bustamante C.D."/>
            <person name="Schnell R.J."/>
            <person name="Main D."/>
            <person name="Gilbert D."/>
            <person name="Parida L."/>
            <person name="Kuhn D.N."/>
        </authorList>
    </citation>
    <scope>NUCLEOTIDE SEQUENCE [LARGE SCALE GENOMIC DNA]</scope>
    <source>
        <strain evidence="7">cv. Matina 1-6</strain>
    </source>
</reference>
<name>A0A061DG66_THECC</name>
<feature type="domain" description="HhH-GPD" evidence="5">
    <location>
        <begin position="113"/>
        <end position="268"/>
    </location>
</feature>
<dbReference type="Proteomes" id="UP000026915">
    <property type="component" value="Chromosome 1"/>
</dbReference>
<evidence type="ECO:0000256" key="4">
    <source>
        <dbReference type="SAM" id="MobiDB-lite"/>
    </source>
</evidence>
<dbReference type="GO" id="GO:0008725">
    <property type="term" value="F:DNA-3-methyladenine glycosylase activity"/>
    <property type="evidence" value="ECO:0000318"/>
    <property type="project" value="GO_Central"/>
</dbReference>
<evidence type="ECO:0000259" key="5">
    <source>
        <dbReference type="SMART" id="SM00478"/>
    </source>
</evidence>
<dbReference type="SMART" id="SM00478">
    <property type="entry name" value="ENDO3c"/>
    <property type="match status" value="1"/>
</dbReference>
<comment type="similarity">
    <text evidence="1">Belongs to the alkylbase DNA glycosidase AlkA family.</text>
</comment>
<dbReference type="GO" id="GO:0043916">
    <property type="term" value="F:DNA-7-methylguanine glycosylase activity"/>
    <property type="evidence" value="ECO:0000318"/>
    <property type="project" value="GO_Central"/>
</dbReference>
<dbReference type="CDD" id="cd00056">
    <property type="entry name" value="ENDO3c"/>
    <property type="match status" value="1"/>
</dbReference>
<dbReference type="GO" id="GO:0005634">
    <property type="term" value="C:nucleus"/>
    <property type="evidence" value="ECO:0000318"/>
    <property type="project" value="GO_Central"/>
</dbReference>
<dbReference type="PANTHER" id="PTHR43003">
    <property type="entry name" value="DNA-3-METHYLADENINE GLYCOSYLASE"/>
    <property type="match status" value="1"/>
</dbReference>
<dbReference type="InterPro" id="IPR011257">
    <property type="entry name" value="DNA_glycosylase"/>
</dbReference>
<feature type="region of interest" description="Disordered" evidence="4">
    <location>
        <begin position="1"/>
        <end position="28"/>
    </location>
</feature>
<evidence type="ECO:0000256" key="2">
    <source>
        <dbReference type="ARBA" id="ARBA00022763"/>
    </source>
</evidence>
<dbReference type="AlphaFoldDB" id="A0A061DG66"/>
<dbReference type="SUPFAM" id="SSF48150">
    <property type="entry name" value="DNA-glycosylase"/>
    <property type="match status" value="1"/>
</dbReference>
<dbReference type="OMA" id="IVCGQQL"/>
<evidence type="ECO:0000256" key="1">
    <source>
        <dbReference type="ARBA" id="ARBA00010817"/>
    </source>
</evidence>
<dbReference type="GO" id="GO:0006307">
    <property type="term" value="P:DNA alkylation repair"/>
    <property type="evidence" value="ECO:0000318"/>
    <property type="project" value="GO_Central"/>
</dbReference>
<dbReference type="InParanoid" id="A0A061DG66"/>
<dbReference type="InterPro" id="IPR051912">
    <property type="entry name" value="Alkylbase_DNA_Glycosylase/TA"/>
</dbReference>
<dbReference type="HOGENOM" id="CLU_000445_72_2_1"/>
<dbReference type="Gene3D" id="1.10.340.30">
    <property type="entry name" value="Hypothetical protein, domain 2"/>
    <property type="match status" value="1"/>
</dbReference>
<evidence type="ECO:0000313" key="7">
    <source>
        <dbReference type="Proteomes" id="UP000026915"/>
    </source>
</evidence>
<organism evidence="6 7">
    <name type="scientific">Theobroma cacao</name>
    <name type="common">Cacao</name>
    <name type="synonym">Cocoa</name>
    <dbReference type="NCBI Taxonomy" id="3641"/>
    <lineage>
        <taxon>Eukaryota</taxon>
        <taxon>Viridiplantae</taxon>
        <taxon>Streptophyta</taxon>
        <taxon>Embryophyta</taxon>
        <taxon>Tracheophyta</taxon>
        <taxon>Spermatophyta</taxon>
        <taxon>Magnoliopsida</taxon>
        <taxon>eudicotyledons</taxon>
        <taxon>Gunneridae</taxon>
        <taxon>Pentapetalae</taxon>
        <taxon>rosids</taxon>
        <taxon>malvids</taxon>
        <taxon>Malvales</taxon>
        <taxon>Malvaceae</taxon>
        <taxon>Byttnerioideae</taxon>
        <taxon>Theobroma</taxon>
    </lineage>
</organism>
<dbReference type="Pfam" id="PF00730">
    <property type="entry name" value="HhH-GPD"/>
    <property type="match status" value="1"/>
</dbReference>
<sequence length="326" mass="35873">MNPPPQTTTITTRSTVRKLCGNPSTPSKIPFRPRKIRKVISNTPVDNATKSPQPSLTVAPKIPKSLSTKPEIDLALNHLRTSDPLLAALISAHPPPKLSPCNSYFVSLSKSILFQQLATKAANSIYTRFVSLCGNESNVLPNTVLSLTPQKLREIGVSVRKASYLHDLSDKFSTGFLSDTSILTMDDETLFQMLTAVKGIGPWSVHMFMIFSLHRPDVLPVGDLGVRKGVQFLYGLKELPKPLQVEQICEKWKPYRSVGSWYMWRLVEAKPKGNGKAQTVEAEQNGGCKFVIRAVNGVLEDVIKASPPKEENSALGGSFEKSCPFN</sequence>
<dbReference type="Gene3D" id="1.10.1670.40">
    <property type="match status" value="1"/>
</dbReference>
<evidence type="ECO:0000313" key="6">
    <source>
        <dbReference type="EMBL" id="EOX91077.1"/>
    </source>
</evidence>
<dbReference type="Gramene" id="EOX91077">
    <property type="protein sequence ID" value="EOX91077"/>
    <property type="gene ID" value="TCM_000372"/>
</dbReference>
<dbReference type="STRING" id="3641.A0A061DG66"/>
<gene>
    <name evidence="6" type="ORF">TCM_000372</name>
</gene>
<dbReference type="eggNOG" id="KOG1918">
    <property type="taxonomic scope" value="Eukaryota"/>
</dbReference>
<dbReference type="InterPro" id="IPR003265">
    <property type="entry name" value="HhH-GPD_domain"/>
</dbReference>
<keyword evidence="2" id="KW-0227">DNA damage</keyword>
<dbReference type="PANTHER" id="PTHR43003:SF8">
    <property type="entry name" value="HHH-GPD DOMAIN-CONTAINING PROTEIN"/>
    <property type="match status" value="1"/>
</dbReference>
<accession>A0A061DG66</accession>
<dbReference type="GO" id="GO:0006285">
    <property type="term" value="P:base-excision repair, AP site formation"/>
    <property type="evidence" value="ECO:0000318"/>
    <property type="project" value="GO_Central"/>
</dbReference>
<dbReference type="GO" id="GO:0032131">
    <property type="term" value="F:alkylated DNA binding"/>
    <property type="evidence" value="ECO:0000318"/>
    <property type="project" value="GO_Central"/>
</dbReference>
<keyword evidence="7" id="KW-1185">Reference proteome</keyword>
<dbReference type="EMBL" id="CM001879">
    <property type="protein sequence ID" value="EOX91077.1"/>
    <property type="molecule type" value="Genomic_DNA"/>
</dbReference>
<keyword evidence="3" id="KW-0234">DNA repair</keyword>
<dbReference type="FunFam" id="1.10.340.30:FF:000004">
    <property type="entry name" value="DNA-3-methyladenine glycosylase II"/>
    <property type="match status" value="1"/>
</dbReference>
<protein>
    <submittedName>
        <fullName evidence="6">DNA-3-methyladenine glycosylase 1</fullName>
    </submittedName>
</protein>
<evidence type="ECO:0000256" key="3">
    <source>
        <dbReference type="ARBA" id="ARBA00023204"/>
    </source>
</evidence>
<proteinExistence type="inferred from homology"/>